<dbReference type="PaxDb" id="55529-EKX45564"/>
<evidence type="ECO:0000313" key="1">
    <source>
        <dbReference type="EMBL" id="EKX45564.1"/>
    </source>
</evidence>
<reference evidence="2" key="3">
    <citation type="submission" date="2015-06" db="UniProtKB">
        <authorList>
            <consortium name="EnsemblProtists"/>
        </authorList>
    </citation>
    <scope>IDENTIFICATION</scope>
</reference>
<reference evidence="3" key="2">
    <citation type="submission" date="2012-11" db="EMBL/GenBank/DDBJ databases">
        <authorList>
            <person name="Kuo A."/>
            <person name="Curtis B.A."/>
            <person name="Tanifuji G."/>
            <person name="Burki F."/>
            <person name="Gruber A."/>
            <person name="Irimia M."/>
            <person name="Maruyama S."/>
            <person name="Arias M.C."/>
            <person name="Ball S.G."/>
            <person name="Gile G.H."/>
            <person name="Hirakawa Y."/>
            <person name="Hopkins J.F."/>
            <person name="Rensing S.A."/>
            <person name="Schmutz J."/>
            <person name="Symeonidi A."/>
            <person name="Elias M."/>
            <person name="Eveleigh R.J."/>
            <person name="Herman E.K."/>
            <person name="Klute M.J."/>
            <person name="Nakayama T."/>
            <person name="Obornik M."/>
            <person name="Reyes-Prieto A."/>
            <person name="Armbrust E.V."/>
            <person name="Aves S.J."/>
            <person name="Beiko R.G."/>
            <person name="Coutinho P."/>
            <person name="Dacks J.B."/>
            <person name="Durnford D.G."/>
            <person name="Fast N.M."/>
            <person name="Green B.R."/>
            <person name="Grisdale C."/>
            <person name="Hempe F."/>
            <person name="Henrissat B."/>
            <person name="Hoppner M.P."/>
            <person name="Ishida K.-I."/>
            <person name="Kim E."/>
            <person name="Koreny L."/>
            <person name="Kroth P.G."/>
            <person name="Liu Y."/>
            <person name="Malik S.-B."/>
            <person name="Maier U.G."/>
            <person name="McRose D."/>
            <person name="Mock T."/>
            <person name="Neilson J.A."/>
            <person name="Onodera N.T."/>
            <person name="Poole A.M."/>
            <person name="Pritham E.J."/>
            <person name="Richards T.A."/>
            <person name="Rocap G."/>
            <person name="Roy S.W."/>
            <person name="Sarai C."/>
            <person name="Schaack S."/>
            <person name="Shirato S."/>
            <person name="Slamovits C.H."/>
            <person name="Spencer D.F."/>
            <person name="Suzuki S."/>
            <person name="Worden A.Z."/>
            <person name="Zauner S."/>
            <person name="Barry K."/>
            <person name="Bell C."/>
            <person name="Bharti A.K."/>
            <person name="Crow J.A."/>
            <person name="Grimwood J."/>
            <person name="Kramer R."/>
            <person name="Lindquist E."/>
            <person name="Lucas S."/>
            <person name="Salamov A."/>
            <person name="McFadden G.I."/>
            <person name="Lane C.E."/>
            <person name="Keeling P.J."/>
            <person name="Gray M.W."/>
            <person name="Grigoriev I.V."/>
            <person name="Archibald J.M."/>
        </authorList>
    </citation>
    <scope>NUCLEOTIDE SEQUENCE</scope>
    <source>
        <strain evidence="3">CCMP2712</strain>
    </source>
</reference>
<gene>
    <name evidence="1" type="ORF">GUITHDRAFT_152633</name>
</gene>
<dbReference type="HOGENOM" id="CLU_2338009_0_0_1"/>
<dbReference type="RefSeq" id="XP_005832544.1">
    <property type="nucleotide sequence ID" value="XM_005832487.1"/>
</dbReference>
<proteinExistence type="predicted"/>
<name>L1JBR6_GUITC</name>
<dbReference type="Proteomes" id="UP000011087">
    <property type="component" value="Unassembled WGS sequence"/>
</dbReference>
<evidence type="ECO:0000313" key="2">
    <source>
        <dbReference type="EnsemblProtists" id="EKX45564"/>
    </source>
</evidence>
<dbReference type="GeneID" id="17302283"/>
<dbReference type="EMBL" id="JH992998">
    <property type="protein sequence ID" value="EKX45564.1"/>
    <property type="molecule type" value="Genomic_DNA"/>
</dbReference>
<keyword evidence="3" id="KW-1185">Reference proteome</keyword>
<dbReference type="EnsemblProtists" id="EKX45564">
    <property type="protein sequence ID" value="EKX45564"/>
    <property type="gene ID" value="GUITHDRAFT_152633"/>
</dbReference>
<reference evidence="1 3" key="1">
    <citation type="journal article" date="2012" name="Nature">
        <title>Algal genomes reveal evolutionary mosaicism and the fate of nucleomorphs.</title>
        <authorList>
            <consortium name="DOE Joint Genome Institute"/>
            <person name="Curtis B.A."/>
            <person name="Tanifuji G."/>
            <person name="Burki F."/>
            <person name="Gruber A."/>
            <person name="Irimia M."/>
            <person name="Maruyama S."/>
            <person name="Arias M.C."/>
            <person name="Ball S.G."/>
            <person name="Gile G.H."/>
            <person name="Hirakawa Y."/>
            <person name="Hopkins J.F."/>
            <person name="Kuo A."/>
            <person name="Rensing S.A."/>
            <person name="Schmutz J."/>
            <person name="Symeonidi A."/>
            <person name="Elias M."/>
            <person name="Eveleigh R.J."/>
            <person name="Herman E.K."/>
            <person name="Klute M.J."/>
            <person name="Nakayama T."/>
            <person name="Obornik M."/>
            <person name="Reyes-Prieto A."/>
            <person name="Armbrust E.V."/>
            <person name="Aves S.J."/>
            <person name="Beiko R.G."/>
            <person name="Coutinho P."/>
            <person name="Dacks J.B."/>
            <person name="Durnford D.G."/>
            <person name="Fast N.M."/>
            <person name="Green B.R."/>
            <person name="Grisdale C.J."/>
            <person name="Hempel F."/>
            <person name="Henrissat B."/>
            <person name="Hoppner M.P."/>
            <person name="Ishida K."/>
            <person name="Kim E."/>
            <person name="Koreny L."/>
            <person name="Kroth P.G."/>
            <person name="Liu Y."/>
            <person name="Malik S.B."/>
            <person name="Maier U.G."/>
            <person name="McRose D."/>
            <person name="Mock T."/>
            <person name="Neilson J.A."/>
            <person name="Onodera N.T."/>
            <person name="Poole A.M."/>
            <person name="Pritham E.J."/>
            <person name="Richards T.A."/>
            <person name="Rocap G."/>
            <person name="Roy S.W."/>
            <person name="Sarai C."/>
            <person name="Schaack S."/>
            <person name="Shirato S."/>
            <person name="Slamovits C.H."/>
            <person name="Spencer D.F."/>
            <person name="Suzuki S."/>
            <person name="Worden A.Z."/>
            <person name="Zauner S."/>
            <person name="Barry K."/>
            <person name="Bell C."/>
            <person name="Bharti A.K."/>
            <person name="Crow J.A."/>
            <person name="Grimwood J."/>
            <person name="Kramer R."/>
            <person name="Lindquist E."/>
            <person name="Lucas S."/>
            <person name="Salamov A."/>
            <person name="McFadden G.I."/>
            <person name="Lane C.E."/>
            <person name="Keeling P.J."/>
            <person name="Gray M.W."/>
            <person name="Grigoriev I.V."/>
            <person name="Archibald J.M."/>
        </authorList>
    </citation>
    <scope>NUCLEOTIDE SEQUENCE</scope>
    <source>
        <strain evidence="1 3">CCMP2712</strain>
    </source>
</reference>
<organism evidence="1">
    <name type="scientific">Guillardia theta (strain CCMP2712)</name>
    <name type="common">Cryptophyte</name>
    <dbReference type="NCBI Taxonomy" id="905079"/>
    <lineage>
        <taxon>Eukaryota</taxon>
        <taxon>Cryptophyceae</taxon>
        <taxon>Pyrenomonadales</taxon>
        <taxon>Geminigeraceae</taxon>
        <taxon>Guillardia</taxon>
    </lineage>
</organism>
<sequence>MSLSAIEKMHSGYAINPETFHRSSSLLLHLLVVDRQGWPLLASDSRSCRGIASDIIGTAYINVVDVTGKVGADGKPISHGMYEDPRMNCPDGIGCANA</sequence>
<protein>
    <submittedName>
        <fullName evidence="1 2">Uncharacterized protein</fullName>
    </submittedName>
</protein>
<dbReference type="AlphaFoldDB" id="L1JBR6"/>
<evidence type="ECO:0000313" key="3">
    <source>
        <dbReference type="Proteomes" id="UP000011087"/>
    </source>
</evidence>
<accession>L1JBR6</accession>
<dbReference type="KEGG" id="gtt:GUITHDRAFT_152633"/>